<sequence length="184" mass="21758">MIIHTLGPEATDSCQAARYYLKENAVCGRVQLHCRFEEIIDHLMDYPGDYFVIPAAFKSYRAHIDWADFHYAHLDQLTLISCFRYRLNTLVLIRRQNAANKIAYTHPSTTALLENYMQQANVQPLIKYTDSKYLAYQQYNETKAQYVITNQQNIRLTSQEKIERTYTPDMIWCLYKIKNENQVK</sequence>
<evidence type="ECO:0000313" key="1">
    <source>
        <dbReference type="EMBL" id="MBM7656842.1"/>
    </source>
</evidence>
<accession>A0ABS2Q4Z1</accession>
<dbReference type="Proteomes" id="UP000823201">
    <property type="component" value="Unassembled WGS sequence"/>
</dbReference>
<protein>
    <recommendedName>
        <fullName evidence="3">Amino acid biosynthesis protein</fullName>
    </recommendedName>
</protein>
<reference evidence="1 2" key="1">
    <citation type="submission" date="2021-01" db="EMBL/GenBank/DDBJ databases">
        <title>Genomic Encyclopedia of Type Strains, Phase IV (KMG-IV): sequencing the most valuable type-strain genomes for metagenomic binning, comparative biology and taxonomic classification.</title>
        <authorList>
            <person name="Goeker M."/>
        </authorList>
    </citation>
    <scope>NUCLEOTIDE SEQUENCE [LARGE SCALE GENOMIC DNA]</scope>
    <source>
        <strain evidence="1 2">DSM 100968</strain>
    </source>
</reference>
<evidence type="ECO:0000313" key="2">
    <source>
        <dbReference type="Proteomes" id="UP000823201"/>
    </source>
</evidence>
<comment type="caution">
    <text evidence="1">The sequence shown here is derived from an EMBL/GenBank/DDBJ whole genome shotgun (WGS) entry which is preliminary data.</text>
</comment>
<dbReference type="EMBL" id="JAFBEV010000002">
    <property type="protein sequence ID" value="MBM7656842.1"/>
    <property type="molecule type" value="Genomic_DNA"/>
</dbReference>
<gene>
    <name evidence="1" type="ORF">JOC27_000279</name>
</gene>
<dbReference type="RefSeq" id="WP_205005205.1">
    <property type="nucleotide sequence ID" value="NZ_CBCRXA010000002.1"/>
</dbReference>
<evidence type="ECO:0008006" key="3">
    <source>
        <dbReference type="Google" id="ProtNLM"/>
    </source>
</evidence>
<organism evidence="1 2">
    <name type="scientific">Sporolactobacillus spathodeae</name>
    <dbReference type="NCBI Taxonomy" id="1465502"/>
    <lineage>
        <taxon>Bacteria</taxon>
        <taxon>Bacillati</taxon>
        <taxon>Bacillota</taxon>
        <taxon>Bacilli</taxon>
        <taxon>Bacillales</taxon>
        <taxon>Sporolactobacillaceae</taxon>
        <taxon>Sporolactobacillus</taxon>
    </lineage>
</organism>
<proteinExistence type="predicted"/>
<name>A0ABS2Q4Z1_9BACL</name>
<keyword evidence="2" id="KW-1185">Reference proteome</keyword>